<dbReference type="GO" id="GO:0004014">
    <property type="term" value="F:adenosylmethionine decarboxylase activity"/>
    <property type="evidence" value="ECO:0007669"/>
    <property type="project" value="InterPro"/>
</dbReference>
<keyword evidence="8" id="KW-0456">Lyase</keyword>
<protein>
    <submittedName>
        <fullName evidence="11">S-adenosylmethionine decarboxylase</fullName>
    </submittedName>
</protein>
<dbReference type="PANTHER" id="PTHR33866:SF2">
    <property type="entry name" value="S-ADENOSYLMETHIONINE DECARBOXYLASE PROENZYME"/>
    <property type="match status" value="1"/>
</dbReference>
<organism evidence="11 12">
    <name type="scientific">Actinoplanes regularis</name>
    <dbReference type="NCBI Taxonomy" id="52697"/>
    <lineage>
        <taxon>Bacteria</taxon>
        <taxon>Bacillati</taxon>
        <taxon>Actinomycetota</taxon>
        <taxon>Actinomycetes</taxon>
        <taxon>Micromonosporales</taxon>
        <taxon>Micromonosporaceae</taxon>
        <taxon>Actinoplanes</taxon>
    </lineage>
</organism>
<evidence type="ECO:0000313" key="12">
    <source>
        <dbReference type="Proteomes" id="UP000198415"/>
    </source>
</evidence>
<evidence type="ECO:0000256" key="2">
    <source>
        <dbReference type="ARBA" id="ARBA00022691"/>
    </source>
</evidence>
<dbReference type="GO" id="GO:0005829">
    <property type="term" value="C:cytosol"/>
    <property type="evidence" value="ECO:0007669"/>
    <property type="project" value="TreeGrafter"/>
</dbReference>
<evidence type="ECO:0000256" key="6">
    <source>
        <dbReference type="ARBA" id="ARBA00023115"/>
    </source>
</evidence>
<keyword evidence="7" id="KW-0865">Zymogen</keyword>
<keyword evidence="6" id="KW-0620">Polyamine biosynthesis</keyword>
<dbReference type="RefSeq" id="WP_089295466.1">
    <property type="nucleotide sequence ID" value="NZ_BOMU01000060.1"/>
</dbReference>
<evidence type="ECO:0000256" key="8">
    <source>
        <dbReference type="ARBA" id="ARBA00023239"/>
    </source>
</evidence>
<evidence type="ECO:0000256" key="10">
    <source>
        <dbReference type="ARBA" id="ARBA00023317"/>
    </source>
</evidence>
<keyword evidence="5" id="KW-0745">Spermidine biosynthesis</keyword>
<dbReference type="OrthoDB" id="9793120at2"/>
<dbReference type="SUPFAM" id="SSF56276">
    <property type="entry name" value="S-adenosylmethionine decarboxylase"/>
    <property type="match status" value="1"/>
</dbReference>
<keyword evidence="3" id="KW-0210">Decarboxylase</keyword>
<gene>
    <name evidence="11" type="ORF">SAMN06264365_109235</name>
</gene>
<reference evidence="11 12" key="1">
    <citation type="submission" date="2017-06" db="EMBL/GenBank/DDBJ databases">
        <authorList>
            <person name="Kim H.J."/>
            <person name="Triplett B.A."/>
        </authorList>
    </citation>
    <scope>NUCLEOTIDE SEQUENCE [LARGE SCALE GENOMIC DNA]</scope>
    <source>
        <strain evidence="11 12">DSM 43151</strain>
    </source>
</reference>
<evidence type="ECO:0000256" key="9">
    <source>
        <dbReference type="ARBA" id="ARBA00023270"/>
    </source>
</evidence>
<dbReference type="Gene3D" id="3.60.90.10">
    <property type="entry name" value="S-adenosylmethionine decarboxylase"/>
    <property type="match status" value="1"/>
</dbReference>
<comment type="cofactor">
    <cofactor evidence="1">
        <name>pyruvate</name>
        <dbReference type="ChEBI" id="CHEBI:15361"/>
    </cofactor>
</comment>
<evidence type="ECO:0000256" key="4">
    <source>
        <dbReference type="ARBA" id="ARBA00022813"/>
    </source>
</evidence>
<dbReference type="InterPro" id="IPR016067">
    <property type="entry name" value="S-AdoMet_deCO2ase_core"/>
</dbReference>
<dbReference type="AlphaFoldDB" id="A0A239BHE3"/>
<evidence type="ECO:0000256" key="3">
    <source>
        <dbReference type="ARBA" id="ARBA00022793"/>
    </source>
</evidence>
<keyword evidence="12" id="KW-1185">Reference proteome</keyword>
<proteinExistence type="predicted"/>
<evidence type="ECO:0000256" key="1">
    <source>
        <dbReference type="ARBA" id="ARBA00001928"/>
    </source>
</evidence>
<name>A0A239BHE3_9ACTN</name>
<dbReference type="PANTHER" id="PTHR33866">
    <property type="entry name" value="S-ADENOSYLMETHIONINE DECARBOXYLASE PROENZYME"/>
    <property type="match status" value="1"/>
</dbReference>
<dbReference type="Pfam" id="PF02675">
    <property type="entry name" value="AdoMet_dc"/>
    <property type="match status" value="1"/>
</dbReference>
<accession>A0A239BHE3</accession>
<dbReference type="GO" id="GO:0008295">
    <property type="term" value="P:spermidine biosynthetic process"/>
    <property type="evidence" value="ECO:0007669"/>
    <property type="project" value="UniProtKB-KW"/>
</dbReference>
<keyword evidence="9" id="KW-0704">Schiff base</keyword>
<evidence type="ECO:0000256" key="7">
    <source>
        <dbReference type="ARBA" id="ARBA00023145"/>
    </source>
</evidence>
<dbReference type="EMBL" id="FZNR01000009">
    <property type="protein sequence ID" value="SNS07525.1"/>
    <property type="molecule type" value="Genomic_DNA"/>
</dbReference>
<keyword evidence="10" id="KW-0670">Pyruvate</keyword>
<evidence type="ECO:0000256" key="5">
    <source>
        <dbReference type="ARBA" id="ARBA00023066"/>
    </source>
</evidence>
<dbReference type="Proteomes" id="UP000198415">
    <property type="component" value="Unassembled WGS sequence"/>
</dbReference>
<sequence>MISAENDHYGDELTLRLSGIADVSALNDDQTLTTFMRDLVARIGMTVIAGPTVATESGPPEKAGKSAVVILAESHAAVHTYPHLREIFVNVFSCKPFREADVLAEFHRLVGDYEITEYTLRRRGEDWPRDLAAAERLWSGRRVGA</sequence>
<dbReference type="InterPro" id="IPR003826">
    <property type="entry name" value="AdoMetDC_fam_prok"/>
</dbReference>
<keyword evidence="2" id="KW-0949">S-adenosyl-L-methionine</keyword>
<keyword evidence="4" id="KW-0068">Autocatalytic cleavage</keyword>
<evidence type="ECO:0000313" key="11">
    <source>
        <dbReference type="EMBL" id="SNS07525.1"/>
    </source>
</evidence>